<protein>
    <submittedName>
        <fullName evidence="1">Uncharacterized protein</fullName>
    </submittedName>
</protein>
<dbReference type="EMBL" id="CP015622">
    <property type="protein sequence ID" value="ANE03093.1"/>
    <property type="molecule type" value="Genomic_DNA"/>
</dbReference>
<name>A0A172QQX1_9CORY</name>
<reference evidence="1 2" key="1">
    <citation type="submission" date="2016-05" db="EMBL/GenBank/DDBJ databases">
        <title>Complete genome sequence of Corynebacterium crudilactis, a new Corynebacterium species isolated from raw cow's milk.</title>
        <authorList>
            <person name="Christian R."/>
            <person name="Zimmermann J."/>
            <person name="Lipski A."/>
            <person name="Kalinowski J."/>
        </authorList>
    </citation>
    <scope>NUCLEOTIDE SEQUENCE [LARGE SCALE GENOMIC DNA]</scope>
    <source>
        <strain evidence="1 2">JZ16</strain>
    </source>
</reference>
<evidence type="ECO:0000313" key="2">
    <source>
        <dbReference type="Proteomes" id="UP000076929"/>
    </source>
</evidence>
<proteinExistence type="predicted"/>
<dbReference type="STRING" id="1652495.ccrud_01960"/>
<dbReference type="Proteomes" id="UP000076929">
    <property type="component" value="Chromosome"/>
</dbReference>
<accession>A0A172QQX1</accession>
<sequence>MKSQFKRLVTLIRTKEKYLPLLKDKWKYLIALFLIFVTKDTFPVLGYFISGLTFLVLIHDTFEVIRFVRAIDLIANDKDKNSFPFSSVPRKPSTGEPTNGNPEILNLVALQQGCEREEYTFEKVWFDDSINKILWESSEFIGVSVHKKKYLLPPDLAEIAAPVIAQAGRKAQGGVRGQPICSMGHALG</sequence>
<keyword evidence="2" id="KW-1185">Reference proteome</keyword>
<evidence type="ECO:0000313" key="1">
    <source>
        <dbReference type="EMBL" id="ANE03093.1"/>
    </source>
</evidence>
<dbReference type="KEGG" id="ccjz:ccrud_01960"/>
<gene>
    <name evidence="1" type="ORF">ccrud_01960</name>
</gene>
<dbReference type="AlphaFoldDB" id="A0A172QQX1"/>
<organism evidence="1 2">
    <name type="scientific">Corynebacterium crudilactis</name>
    <dbReference type="NCBI Taxonomy" id="1652495"/>
    <lineage>
        <taxon>Bacteria</taxon>
        <taxon>Bacillati</taxon>
        <taxon>Actinomycetota</taxon>
        <taxon>Actinomycetes</taxon>
        <taxon>Mycobacteriales</taxon>
        <taxon>Corynebacteriaceae</taxon>
        <taxon>Corynebacterium</taxon>
    </lineage>
</organism>
<dbReference type="RefSeq" id="WP_066564103.1">
    <property type="nucleotide sequence ID" value="NZ_CP015622.1"/>
</dbReference>